<dbReference type="AlphaFoldDB" id="A4EBJ0"/>
<comment type="caution">
    <text evidence="1">The sequence shown here is derived from an EMBL/GenBank/DDBJ whole genome shotgun (WGS) entry which is preliminary data.</text>
</comment>
<evidence type="ECO:0000313" key="2">
    <source>
        <dbReference type="Proteomes" id="UP000002979"/>
    </source>
</evidence>
<organism evidence="1 2">
    <name type="scientific">Collinsella aerofaciens (strain ATCC 25986 / DSM 3979 / JCM 10188 / KCTC 3647 / NCTC 11838 / VPI 1003)</name>
    <dbReference type="NCBI Taxonomy" id="411903"/>
    <lineage>
        <taxon>Bacteria</taxon>
        <taxon>Bacillati</taxon>
        <taxon>Actinomycetota</taxon>
        <taxon>Coriobacteriia</taxon>
        <taxon>Coriobacteriales</taxon>
        <taxon>Coriobacteriaceae</taxon>
        <taxon>Collinsella</taxon>
    </lineage>
</organism>
<reference evidence="1 2" key="2">
    <citation type="submission" date="2007-04" db="EMBL/GenBank/DDBJ databases">
        <authorList>
            <person name="Fulton L."/>
            <person name="Clifton S."/>
            <person name="Fulton B."/>
            <person name="Xu J."/>
            <person name="Minx P."/>
            <person name="Mardis E.R."/>
            <person name="Wilson R.K."/>
        </authorList>
    </citation>
    <scope>NUCLEOTIDE SEQUENCE [LARGE SCALE GENOMIC DNA]</scope>
    <source>
        <strain evidence="2">ATCC 25986 / DSM 3979 / JCM 10188 / KCTC 3647 / NCTC 11838 / VPI 1003</strain>
    </source>
</reference>
<dbReference type="EMBL" id="AAVN02000008">
    <property type="protein sequence ID" value="EBA38950.1"/>
    <property type="molecule type" value="Genomic_DNA"/>
</dbReference>
<accession>A4EBJ0</accession>
<protein>
    <submittedName>
        <fullName evidence="1">Uncharacterized protein</fullName>
    </submittedName>
</protein>
<reference evidence="1 2" key="1">
    <citation type="submission" date="2007-01" db="EMBL/GenBank/DDBJ databases">
        <title>Draft genome sequence of Collinsella aerofaciens (ATCC 25986).</title>
        <authorList>
            <person name="Sudarsanam P."/>
            <person name="Ley R."/>
            <person name="Guruge J."/>
            <person name="Turnbaugh P.J."/>
            <person name="Mahowald M."/>
            <person name="Liep D."/>
            <person name="Gordon J."/>
        </authorList>
    </citation>
    <scope>NUCLEOTIDE SEQUENCE [LARGE SCALE GENOMIC DNA]</scope>
    <source>
        <strain evidence="2">ATCC 25986 / DSM 3979 / JCM 10188 / KCTC 3647 / NCTC 11838 / VPI 1003</strain>
    </source>
</reference>
<proteinExistence type="predicted"/>
<sequence length="99" mass="11027">MVLPIIIPADRATMPARNPWTFRYVYACAGGTPLGTHTPCMRKKHLHGVIDCMVEVWISPVTFLLTLINRSNYSISIALRHRIYALHIAGIPNADVSVT</sequence>
<dbReference type="Proteomes" id="UP000002979">
    <property type="component" value="Unassembled WGS sequence"/>
</dbReference>
<gene>
    <name evidence="1" type="ORF">COLAER_01811</name>
</gene>
<name>A4EBJ0_COLAA</name>
<evidence type="ECO:0000313" key="1">
    <source>
        <dbReference type="EMBL" id="EBA38950.1"/>
    </source>
</evidence>